<dbReference type="GO" id="GO:0039502">
    <property type="term" value="P:symbiont-mediated suppression of host type I interferon-mediated signaling pathway"/>
    <property type="evidence" value="ECO:0007669"/>
    <property type="project" value="UniProtKB-UniRule"/>
</dbReference>
<keyword evidence="2 16" id="KW-0244">Early protein</keyword>
<evidence type="ECO:0000256" key="6">
    <source>
        <dbReference type="ARBA" id="ARBA00022723"/>
    </source>
</evidence>
<dbReference type="GO" id="GO:0039648">
    <property type="term" value="P:symbiont-mediated perturbation of host ubiquitin-like protein modification"/>
    <property type="evidence" value="ECO:0007669"/>
    <property type="project" value="UniProtKB-UniRule"/>
</dbReference>
<dbReference type="GO" id="GO:0042025">
    <property type="term" value="C:host cell nucleus"/>
    <property type="evidence" value="ECO:0007669"/>
    <property type="project" value="UniProtKB-SubCell"/>
</dbReference>
<keyword evidence="15 16" id="KW-1119">Modulation of host cell apoptosis by virus</keyword>
<dbReference type="GO" id="GO:0006355">
    <property type="term" value="P:regulation of DNA-templated transcription"/>
    <property type="evidence" value="ECO:0007669"/>
    <property type="project" value="UniProtKB-UniRule"/>
</dbReference>
<evidence type="ECO:0000256" key="3">
    <source>
        <dbReference type="ARBA" id="ARBA00022562"/>
    </source>
</evidence>
<dbReference type="GO" id="GO:0030430">
    <property type="term" value="C:host cell cytoplasm"/>
    <property type="evidence" value="ECO:0007669"/>
    <property type="project" value="UniProtKB-SubCell"/>
</dbReference>
<comment type="subcellular location">
    <subcellularLocation>
        <location evidence="16 17">Host cytoplasm</location>
    </subcellularLocation>
    <subcellularLocation>
        <location evidence="16 17">Host nucleus</location>
    </subcellularLocation>
</comment>
<evidence type="ECO:0000256" key="9">
    <source>
        <dbReference type="ARBA" id="ARBA00023015"/>
    </source>
</evidence>
<dbReference type="Pfam" id="PF00518">
    <property type="entry name" value="E6"/>
    <property type="match status" value="1"/>
</dbReference>
<evidence type="ECO:0000256" key="12">
    <source>
        <dbReference type="ARBA" id="ARBA00023163"/>
    </source>
</evidence>
<keyword evidence="6 16" id="KW-0479">Metal-binding</keyword>
<evidence type="ECO:0000256" key="16">
    <source>
        <dbReference type="HAMAP-Rule" id="MF_04006"/>
    </source>
</evidence>
<evidence type="ECO:0000256" key="17">
    <source>
        <dbReference type="RuleBase" id="RU363123"/>
    </source>
</evidence>
<dbReference type="InterPro" id="IPR001334">
    <property type="entry name" value="E6"/>
</dbReference>
<keyword evidence="10 16" id="KW-0238">DNA-binding</keyword>
<evidence type="ECO:0000256" key="1">
    <source>
        <dbReference type="ARBA" id="ARBA00006346"/>
    </source>
</evidence>
<evidence type="ECO:0000256" key="5">
    <source>
        <dbReference type="ARBA" id="ARBA00022632"/>
    </source>
</evidence>
<feature type="zinc finger region" evidence="16">
    <location>
        <begin position="26"/>
        <end position="62"/>
    </location>
</feature>
<evidence type="ECO:0000256" key="4">
    <source>
        <dbReference type="ARBA" id="ARBA00022581"/>
    </source>
</evidence>
<keyword evidence="3 16" id="KW-1048">Host nucleus</keyword>
<evidence type="ECO:0000256" key="2">
    <source>
        <dbReference type="ARBA" id="ARBA00022518"/>
    </source>
</evidence>
<dbReference type="GO" id="GO:0003677">
    <property type="term" value="F:DNA binding"/>
    <property type="evidence" value="ECO:0007669"/>
    <property type="project" value="UniProtKB-UniRule"/>
</dbReference>
<dbReference type="SUPFAM" id="SSF161229">
    <property type="entry name" value="E6 C-terminal domain-like"/>
    <property type="match status" value="2"/>
</dbReference>
<evidence type="ECO:0000313" key="18">
    <source>
        <dbReference type="EMBL" id="ATQ38670.1"/>
    </source>
</evidence>
<evidence type="ECO:0000256" key="15">
    <source>
        <dbReference type="ARBA" id="ARBA00023323"/>
    </source>
</evidence>
<keyword evidence="11 16" id="KW-0010">Activator</keyword>
<dbReference type="EMBL" id="MF588768">
    <property type="protein sequence ID" value="ATQ38670.1"/>
    <property type="molecule type" value="Genomic_DNA"/>
</dbReference>
<dbReference type="HAMAP" id="MF_04006">
    <property type="entry name" value="HPV_E6"/>
    <property type="match status" value="1"/>
</dbReference>
<evidence type="ECO:0000256" key="10">
    <source>
        <dbReference type="ARBA" id="ARBA00023125"/>
    </source>
</evidence>
<comment type="function">
    <text evidence="16">Plays a major role in the induction and maintenance of cellular transformation. E6 associates with host UBE3A/E6-AP ubiquitin-protein ligase and modulates its activity. Protects host keratinocytes from apoptosis by mediating the degradation of host BAK1. May also inhibit host immune response.</text>
</comment>
<keyword evidence="12 16" id="KW-0804">Transcription</keyword>
<dbReference type="InterPro" id="IPR038575">
    <property type="entry name" value="E6_sf"/>
</dbReference>
<dbReference type="Gene3D" id="3.30.240.40">
    <property type="entry name" value="E6 early regulatory protein"/>
    <property type="match status" value="2"/>
</dbReference>
<gene>
    <name evidence="16 18" type="primary">E6</name>
</gene>
<keyword evidence="8 16" id="KW-0862">Zinc</keyword>
<evidence type="ECO:0000256" key="11">
    <source>
        <dbReference type="ARBA" id="ARBA00023159"/>
    </source>
</evidence>
<evidence type="ECO:0000256" key="7">
    <source>
        <dbReference type="ARBA" id="ARBA00022771"/>
    </source>
</evidence>
<keyword evidence="5 16" id="KW-1090">Inhibition of host innate immune response by virus</keyword>
<evidence type="ECO:0000256" key="8">
    <source>
        <dbReference type="ARBA" id="ARBA00022833"/>
    </source>
</evidence>
<protein>
    <recommendedName>
        <fullName evidence="16 17">Protein E6</fullName>
    </recommendedName>
</protein>
<accession>A0A2D2AMN3</accession>
<name>A0A2D2AMN3_9PAPI</name>
<keyword evidence="9 16" id="KW-0805">Transcription regulation</keyword>
<keyword evidence="13 16" id="KW-1035">Host cytoplasm</keyword>
<evidence type="ECO:0000256" key="14">
    <source>
        <dbReference type="ARBA" id="ARBA00023280"/>
    </source>
</evidence>
<dbReference type="GO" id="GO:0008270">
    <property type="term" value="F:zinc ion binding"/>
    <property type="evidence" value="ECO:0007669"/>
    <property type="project" value="UniProtKB-KW"/>
</dbReference>
<evidence type="ECO:0000256" key="13">
    <source>
        <dbReference type="ARBA" id="ARBA00023200"/>
    </source>
</evidence>
<dbReference type="GO" id="GO:0006351">
    <property type="term" value="P:DNA-templated transcription"/>
    <property type="evidence" value="ECO:0007669"/>
    <property type="project" value="UniProtKB-UniRule"/>
</dbReference>
<keyword evidence="7 16" id="KW-0863">Zinc-finger</keyword>
<dbReference type="GO" id="GO:0052150">
    <property type="term" value="P:symbiont-mediated perturbation of host apoptosis"/>
    <property type="evidence" value="ECO:0007669"/>
    <property type="project" value="UniProtKB-KW"/>
</dbReference>
<keyword evidence="4 16" id="KW-0945">Host-virus interaction</keyword>
<reference evidence="18" key="1">
    <citation type="journal article" date="2018" name="MSphere">
        <title>Metagenomic Discovery of 83 New Human Papillomavirus Types in Patients with Immunodeficiency.</title>
        <authorList>
            <person name="Pastrana D.V."/>
            <person name="Peretti A."/>
            <person name="Welch N.L."/>
            <person name="Borgogna C."/>
            <person name="Olivero C."/>
            <person name="Badolato R."/>
            <person name="Notarangelo L.D."/>
            <person name="Gariglio M."/>
            <person name="FitzGerald P.C."/>
            <person name="McIntosh C.E."/>
            <person name="Reeves J."/>
            <person name="Starrett G.J."/>
            <person name="Bliskovsky V."/>
            <person name="Velez D."/>
            <person name="Brownell I."/>
            <person name="Yarchoan R."/>
            <person name="Wyvill K.M."/>
            <person name="Uldrick T.S."/>
            <person name="Maldarelli F."/>
            <person name="Lisco A."/>
            <person name="Sereti I."/>
            <person name="Gonzalez C.M."/>
            <person name="Androphy E.J."/>
            <person name="McBride A.A."/>
            <person name="Van Doorslaer K."/>
            <person name="Garcia F."/>
            <person name="Dvoretzky I."/>
            <person name="Liu J.S."/>
            <person name="Han J."/>
            <person name="Murphy P.M."/>
            <person name="McDermott D.H."/>
            <person name="Buck C.B."/>
        </authorList>
    </citation>
    <scope>NUCLEOTIDE SEQUENCE</scope>
    <source>
        <strain evidence="18">IGamma12_w23c66e</strain>
    </source>
</reference>
<dbReference type="GO" id="GO:0052170">
    <property type="term" value="P:symbiont-mediated suppression of host innate immune response"/>
    <property type="evidence" value="ECO:0007669"/>
    <property type="project" value="UniProtKB-KW"/>
</dbReference>
<feature type="zinc finger region" evidence="16">
    <location>
        <begin position="99"/>
        <end position="135"/>
    </location>
</feature>
<comment type="similarity">
    <text evidence="1 16 17">Belongs to the papillomaviridae E6 protein family.</text>
</comment>
<keyword evidence="14 16" id="KW-0899">Viral immunoevasion</keyword>
<comment type="caution">
    <text evidence="16">Lacks conserved residue(s) required for the propagation of feature annotation.</text>
</comment>
<organism evidence="18">
    <name type="scientific">Gammapapillomavirus 12</name>
    <dbReference type="NCBI Taxonomy" id="1513257"/>
    <lineage>
        <taxon>Viruses</taxon>
        <taxon>Monodnaviria</taxon>
        <taxon>Shotokuvirae</taxon>
        <taxon>Cossaviricota</taxon>
        <taxon>Papovaviricetes</taxon>
        <taxon>Zurhausenvirales</taxon>
        <taxon>Papillomaviridae</taxon>
        <taxon>Firstpapillomavirinae</taxon>
        <taxon>Gammapapillomavirus</taxon>
    </lineage>
</organism>
<sequence length="141" mass="16694">MDRLPLRLDEFCTKYGVSFFDLRLQCVFCKHWITTIDLAAFHCKSLCLIWKANVCYACCSSCLRLSAYYETQRFYQCSVSSEFIEDLVKKPVGDIIIRCLYCLTKLDLLEKLEHKYCGFSFHLVRAYWRGVCRNCKYKLQS</sequence>
<comment type="subunit">
    <text evidence="16">Forms homodimers. Interacts with ubiquitin-protein ligase UBE3A/E6-AP; this interaction stimulates UBE3A ubiquitin activity. Interacts with host BAK1.</text>
</comment>
<proteinExistence type="inferred from homology"/>